<keyword evidence="1" id="KW-1133">Transmembrane helix</keyword>
<dbReference type="RefSeq" id="WP_107867108.1">
    <property type="nucleotide sequence ID" value="NZ_QAON01000040.1"/>
</dbReference>
<dbReference type="GO" id="GO:0005525">
    <property type="term" value="F:GTP binding"/>
    <property type="evidence" value="ECO:0007669"/>
    <property type="project" value="InterPro"/>
</dbReference>
<dbReference type="AlphaFoldDB" id="A0A2T5IRU8"/>
<dbReference type="CDD" id="cd00882">
    <property type="entry name" value="Ras_like_GTPase"/>
    <property type="match status" value="1"/>
</dbReference>
<keyword evidence="1" id="KW-0812">Transmembrane</keyword>
<evidence type="ECO:0000313" key="4">
    <source>
        <dbReference type="Proteomes" id="UP000244223"/>
    </source>
</evidence>
<proteinExistence type="predicted"/>
<accession>A0A2T5IRU8</accession>
<sequence length="703" mass="79472">MFNRSQSNHTSSNNVELEHALKVCNSFAEKGYWVAHDNLKRTGHAIQHVESTIQNTLESIKKSQVHSPDILDSIQQQLNNVMGDLHTLQRDSEAKLEERRKHLKSFNISLFGRTMAGKSTLMEILTNGDGKSIGKGQQRTTRNLRTYTWKGLTVTDVPGIAAFEGHIDETVAFDAATMADLIVFLITDDSPQPAEADCFVELKKLGKPILAVCNVKTAIQNSEDLMDFLSEPDYAFNAKRLNELTEQFIKLVDQHLPGASAPFIAIHAHARYLADKPEHSKHRKELLEASRFAIFEKQLIRHVIDNGRFFRLKTFIDASVVPMYKLSEELLRFKEQNFSSNRVLAKKIMQFVNWNNSFLKRGTEKIDAFCGAMGSTLSAEIVSFAEDNYENKNAGDAWDKVVKSLNFEKKSSDLMSNLHKEAEAFLKEFFREVNAELTLVDSLKSESIVMPKITDTRKIARWLGVVATGAVTLAAMLGPVSWMVVVGVAVVSGFFSWFTDSKDSKAAKARSKLESTLEKHVEKLKKHYRDSLFKWFKHELIEKQIGLVESNLHIISSALSSLANTQVELAEILKDRQAEMNYELVKESLKDIYKNEFVDGLLRVARAPGYMVVLCFQEGFNPPVSYREKLELLLAETVIFIVGDYTDAEVLQHLFKHKLGEQVHNIVIDSELKVARVPLDTLDEETSYLAAIAYQLTKLHVIV</sequence>
<reference evidence="3 4" key="1">
    <citation type="submission" date="2018-04" db="EMBL/GenBank/DDBJ databases">
        <title>Genomic Encyclopedia of Archaeal and Bacterial Type Strains, Phase II (KMG-II): from individual species to whole genera.</title>
        <authorList>
            <person name="Goeker M."/>
        </authorList>
    </citation>
    <scope>NUCLEOTIDE SEQUENCE [LARGE SCALE GENOMIC DNA]</scope>
    <source>
        <strain evidence="3 4">DSM 5822</strain>
    </source>
</reference>
<dbReference type="InterPro" id="IPR006073">
    <property type="entry name" value="GTP-bd"/>
</dbReference>
<dbReference type="OrthoDB" id="434560at2"/>
<dbReference type="Pfam" id="PF01926">
    <property type="entry name" value="MMR_HSR1"/>
    <property type="match status" value="1"/>
</dbReference>
<protein>
    <submittedName>
        <fullName evidence="3">50S ribosome-binding GTPase</fullName>
    </submittedName>
</protein>
<dbReference type="Gene3D" id="3.40.50.300">
    <property type="entry name" value="P-loop containing nucleotide triphosphate hydrolases"/>
    <property type="match status" value="1"/>
</dbReference>
<dbReference type="EMBL" id="QAON01000040">
    <property type="protein sequence ID" value="PTQ86544.1"/>
    <property type="molecule type" value="Genomic_DNA"/>
</dbReference>
<evidence type="ECO:0000313" key="3">
    <source>
        <dbReference type="EMBL" id="PTQ86544.1"/>
    </source>
</evidence>
<dbReference type="SUPFAM" id="SSF52540">
    <property type="entry name" value="P-loop containing nucleoside triphosphate hydrolases"/>
    <property type="match status" value="1"/>
</dbReference>
<feature type="domain" description="G" evidence="2">
    <location>
        <begin position="108"/>
        <end position="214"/>
    </location>
</feature>
<evidence type="ECO:0000259" key="2">
    <source>
        <dbReference type="Pfam" id="PF01926"/>
    </source>
</evidence>
<name>A0A2T5IRU8_9GAMM</name>
<keyword evidence="1" id="KW-0472">Membrane</keyword>
<gene>
    <name evidence="3" type="ORF">C8N29_1403</name>
</gene>
<dbReference type="Proteomes" id="UP000244223">
    <property type="component" value="Unassembled WGS sequence"/>
</dbReference>
<comment type="caution">
    <text evidence="3">The sequence shown here is derived from an EMBL/GenBank/DDBJ whole genome shotgun (WGS) entry which is preliminary data.</text>
</comment>
<evidence type="ECO:0000256" key="1">
    <source>
        <dbReference type="SAM" id="Phobius"/>
    </source>
</evidence>
<keyword evidence="4" id="KW-1185">Reference proteome</keyword>
<dbReference type="InterPro" id="IPR027417">
    <property type="entry name" value="P-loop_NTPase"/>
</dbReference>
<organism evidence="3 4">
    <name type="scientific">Agitococcus lubricus</name>
    <dbReference type="NCBI Taxonomy" id="1077255"/>
    <lineage>
        <taxon>Bacteria</taxon>
        <taxon>Pseudomonadati</taxon>
        <taxon>Pseudomonadota</taxon>
        <taxon>Gammaproteobacteria</taxon>
        <taxon>Moraxellales</taxon>
        <taxon>Moraxellaceae</taxon>
        <taxon>Agitococcus</taxon>
    </lineage>
</organism>
<feature type="transmembrane region" description="Helical" evidence="1">
    <location>
        <begin position="482"/>
        <end position="499"/>
    </location>
</feature>